<accession>A0A7T4A1F0</accession>
<evidence type="ECO:0000256" key="1">
    <source>
        <dbReference type="SAM" id="MobiDB-lite"/>
    </source>
</evidence>
<feature type="transmembrane region" description="Helical" evidence="2">
    <location>
        <begin position="15"/>
        <end position="37"/>
    </location>
</feature>
<keyword evidence="2" id="KW-0472">Membrane</keyword>
<evidence type="ECO:0000313" key="3">
    <source>
        <dbReference type="EMBL" id="QQB15539.1"/>
    </source>
</evidence>
<organism evidence="3 4">
    <name type="scientific">Brevibacterium casei</name>
    <dbReference type="NCBI Taxonomy" id="33889"/>
    <lineage>
        <taxon>Bacteria</taxon>
        <taxon>Bacillati</taxon>
        <taxon>Actinomycetota</taxon>
        <taxon>Actinomycetes</taxon>
        <taxon>Micrococcales</taxon>
        <taxon>Brevibacteriaceae</taxon>
        <taxon>Brevibacterium</taxon>
    </lineage>
</organism>
<keyword evidence="2" id="KW-1133">Transmembrane helix</keyword>
<dbReference type="RefSeq" id="WP_198500522.1">
    <property type="nucleotide sequence ID" value="NZ_CP065989.1"/>
</dbReference>
<name>A0A7T4A1F0_9MICO</name>
<dbReference type="AlphaFoldDB" id="A0A7T4A1F0"/>
<keyword evidence="2" id="KW-0812">Transmembrane</keyword>
<evidence type="ECO:0000256" key="2">
    <source>
        <dbReference type="SAM" id="Phobius"/>
    </source>
</evidence>
<feature type="transmembrane region" description="Helical" evidence="2">
    <location>
        <begin position="52"/>
        <end position="74"/>
    </location>
</feature>
<protein>
    <submittedName>
        <fullName evidence="3">Uncharacterized protein</fullName>
    </submittedName>
</protein>
<evidence type="ECO:0000313" key="4">
    <source>
        <dbReference type="Proteomes" id="UP000595374"/>
    </source>
</evidence>
<dbReference type="Proteomes" id="UP000595374">
    <property type="component" value="Chromosome"/>
</dbReference>
<feature type="compositionally biased region" description="Low complexity" evidence="1">
    <location>
        <begin position="115"/>
        <end position="133"/>
    </location>
</feature>
<dbReference type="EMBL" id="CP065989">
    <property type="protein sequence ID" value="QQB15539.1"/>
    <property type="molecule type" value="Genomic_DNA"/>
</dbReference>
<sequence length="154" mass="16196">MKDQIDVSVRRSPKFAAFMAVGAIAGVLLAGLLTLVIDPSEVPAEYTVAKGAGLLLVVLGVGGLFVGGLVALILDWRGRKRAREYRVEAQIDLVDDPKVIAQRRIAEMRGEEIPAETAAETPAEPSSATSTEPPADDRRTTGDQGGSTRPTTGA</sequence>
<proteinExistence type="predicted"/>
<reference evidence="3 4" key="1">
    <citation type="submission" date="2020-12" db="EMBL/GenBank/DDBJ databases">
        <title>FDA dAtabase for Regulatory Grade micrObial Sequences (FDA-ARGOS): Supporting development and validation of Infectious Disease Dx tests.</title>
        <authorList>
            <person name="Sproer C."/>
            <person name="Gronow S."/>
            <person name="Severitt S."/>
            <person name="Schroder I."/>
            <person name="Tallon L."/>
            <person name="Sadzewicz L."/>
            <person name="Zhao X."/>
            <person name="Boylan J."/>
            <person name="Ott S."/>
            <person name="Bowen H."/>
            <person name="Vavikolanu K."/>
            <person name="Mehta A."/>
            <person name="Aluvathingal J."/>
            <person name="Nadendla S."/>
            <person name="Lowell S."/>
            <person name="Myers T."/>
            <person name="Yan Y."/>
            <person name="Sichtig H."/>
        </authorList>
    </citation>
    <scope>NUCLEOTIDE SEQUENCE [LARGE SCALE GENOMIC DNA]</scope>
    <source>
        <strain evidence="3 4">FDAARGOS_990</strain>
    </source>
</reference>
<feature type="region of interest" description="Disordered" evidence="1">
    <location>
        <begin position="105"/>
        <end position="154"/>
    </location>
</feature>
<gene>
    <name evidence="3" type="ORF">I6H47_06295</name>
</gene>